<keyword evidence="3" id="KW-1185">Reference proteome</keyword>
<gene>
    <name evidence="2" type="ORF">GN157_00345</name>
</gene>
<dbReference type="PANTHER" id="PTHR43162">
    <property type="match status" value="1"/>
</dbReference>
<evidence type="ECO:0000313" key="3">
    <source>
        <dbReference type="Proteomes" id="UP000433945"/>
    </source>
</evidence>
<organism evidence="2 3">
    <name type="scientific">Flavobacterium rakeshii</name>
    <dbReference type="NCBI Taxonomy" id="1038845"/>
    <lineage>
        <taxon>Bacteria</taxon>
        <taxon>Pseudomonadati</taxon>
        <taxon>Bacteroidota</taxon>
        <taxon>Flavobacteriia</taxon>
        <taxon>Flavobacteriales</taxon>
        <taxon>Flavobacteriaceae</taxon>
        <taxon>Flavobacterium</taxon>
    </lineage>
</organism>
<dbReference type="Gene3D" id="3.90.25.10">
    <property type="entry name" value="UDP-galactose 4-epimerase, domain 1"/>
    <property type="match status" value="1"/>
</dbReference>
<evidence type="ECO:0000313" key="2">
    <source>
        <dbReference type="EMBL" id="MUV02146.1"/>
    </source>
</evidence>
<evidence type="ECO:0000259" key="1">
    <source>
        <dbReference type="Pfam" id="PF05368"/>
    </source>
</evidence>
<dbReference type="EMBL" id="WOWP01000001">
    <property type="protein sequence ID" value="MUV02146.1"/>
    <property type="molecule type" value="Genomic_DNA"/>
</dbReference>
<comment type="caution">
    <text evidence="2">The sequence shown here is derived from an EMBL/GenBank/DDBJ whole genome shotgun (WGS) entry which is preliminary data.</text>
</comment>
<feature type="domain" description="NmrA-like" evidence="1">
    <location>
        <begin position="2"/>
        <end position="223"/>
    </location>
</feature>
<accession>A0A6N8HAF8</accession>
<proteinExistence type="predicted"/>
<dbReference type="PANTHER" id="PTHR43162:SF1">
    <property type="entry name" value="PRESTALK A DIFFERENTIATION PROTEIN A"/>
    <property type="match status" value="1"/>
</dbReference>
<dbReference type="AlphaFoldDB" id="A0A6N8HAF8"/>
<name>A0A6N8HAF8_9FLAO</name>
<dbReference type="Pfam" id="PF05368">
    <property type="entry name" value="NmrA"/>
    <property type="match status" value="1"/>
</dbReference>
<dbReference type="SUPFAM" id="SSF51735">
    <property type="entry name" value="NAD(P)-binding Rossmann-fold domains"/>
    <property type="match status" value="1"/>
</dbReference>
<sequence>MKITVTGSIGNVAKHIAETLIANGHDVSIVSSSAERKQDIEKLGAKALIGGINDAAFLTDAFTGADAVFAMTPPNLGGGNVVENTTNAGKTLAEAIEKSGVKRVVMLSSIGADKPSGNGPIAALHRIEGFYNQIPNVKFTFVRAGFFYYNYFNDIPLIKNAGILGSNYSASTVLPLVHPKDIAAVAAEELVNLNGESSIRYAISDVRTTQEVAKALGNAIGKPELPWVPFTDEQLIEGMTQAGLPADIAEMYTDMGRGLSDGSIQEHFLATTGTANGKIKLEEFATEFALKF</sequence>
<reference evidence="2 3" key="1">
    <citation type="submission" date="2019-12" db="EMBL/GenBank/DDBJ databases">
        <authorList>
            <person name="Sun J.-Q."/>
        </authorList>
    </citation>
    <scope>NUCLEOTIDE SEQUENCE [LARGE SCALE GENOMIC DNA]</scope>
    <source>
        <strain evidence="2 3">JCM 17928</strain>
    </source>
</reference>
<dbReference type="Gene3D" id="3.40.50.720">
    <property type="entry name" value="NAD(P)-binding Rossmann-like Domain"/>
    <property type="match status" value="1"/>
</dbReference>
<dbReference type="InterPro" id="IPR051604">
    <property type="entry name" value="Ergot_Alk_Oxidoreductase"/>
</dbReference>
<dbReference type="OrthoDB" id="2149806at2"/>
<protein>
    <submittedName>
        <fullName evidence="2">NAD(P)H-binding protein</fullName>
    </submittedName>
</protein>
<dbReference type="Proteomes" id="UP000433945">
    <property type="component" value="Unassembled WGS sequence"/>
</dbReference>
<dbReference type="RefSeq" id="WP_157481125.1">
    <property type="nucleotide sequence ID" value="NZ_WOWP01000001.1"/>
</dbReference>
<dbReference type="InterPro" id="IPR008030">
    <property type="entry name" value="NmrA-like"/>
</dbReference>
<dbReference type="InterPro" id="IPR036291">
    <property type="entry name" value="NAD(P)-bd_dom_sf"/>
</dbReference>